<dbReference type="Pfam" id="PF01467">
    <property type="entry name" value="CTP_transf_like"/>
    <property type="match status" value="1"/>
</dbReference>
<evidence type="ECO:0000256" key="2">
    <source>
        <dbReference type="ARBA" id="ARBA00022695"/>
    </source>
</evidence>
<comment type="caution">
    <text evidence="4">The sequence shown here is derived from an EMBL/GenBank/DDBJ whole genome shotgun (WGS) entry which is preliminary data.</text>
</comment>
<protein>
    <recommendedName>
        <fullName evidence="3">Cytidyltransferase-like domain-containing protein</fullName>
    </recommendedName>
</protein>
<dbReference type="PANTHER" id="PTHR43793">
    <property type="entry name" value="FAD SYNTHASE"/>
    <property type="match status" value="1"/>
</dbReference>
<accession>A0A117M0G4</accession>
<dbReference type="EMBL" id="LGGO01000024">
    <property type="protein sequence ID" value="KUK77529.1"/>
    <property type="molecule type" value="Genomic_DNA"/>
</dbReference>
<dbReference type="GO" id="GO:0016779">
    <property type="term" value="F:nucleotidyltransferase activity"/>
    <property type="evidence" value="ECO:0007669"/>
    <property type="project" value="UniProtKB-KW"/>
</dbReference>
<evidence type="ECO:0000259" key="3">
    <source>
        <dbReference type="Pfam" id="PF01467"/>
    </source>
</evidence>
<evidence type="ECO:0000256" key="1">
    <source>
        <dbReference type="ARBA" id="ARBA00022679"/>
    </source>
</evidence>
<dbReference type="SUPFAM" id="SSF52374">
    <property type="entry name" value="Nucleotidylyl transferase"/>
    <property type="match status" value="1"/>
</dbReference>
<dbReference type="NCBIfam" id="TIGR00125">
    <property type="entry name" value="cyt_tran_rel"/>
    <property type="match status" value="1"/>
</dbReference>
<dbReference type="InterPro" id="IPR004821">
    <property type="entry name" value="Cyt_trans-like"/>
</dbReference>
<gene>
    <name evidence="4" type="ORF">XD93_0262</name>
</gene>
<dbReference type="Gene3D" id="3.40.50.620">
    <property type="entry name" value="HUPs"/>
    <property type="match status" value="1"/>
</dbReference>
<evidence type="ECO:0000313" key="4">
    <source>
        <dbReference type="EMBL" id="KUK77529.1"/>
    </source>
</evidence>
<evidence type="ECO:0000313" key="5">
    <source>
        <dbReference type="Proteomes" id="UP000053904"/>
    </source>
</evidence>
<name>A0A117M0G4_9BACT</name>
<dbReference type="InterPro" id="IPR014729">
    <property type="entry name" value="Rossmann-like_a/b/a_fold"/>
</dbReference>
<reference evidence="5" key="1">
    <citation type="journal article" date="2015" name="MBio">
        <title>Genome-Resolved Metagenomic Analysis Reveals Roles for Candidate Phyla and Other Microbial Community Members in Biogeochemical Transformations in Oil Reservoirs.</title>
        <authorList>
            <person name="Hu P."/>
            <person name="Tom L."/>
            <person name="Singh A."/>
            <person name="Thomas B.C."/>
            <person name="Baker B.J."/>
            <person name="Piceno Y.M."/>
            <person name="Andersen G.L."/>
            <person name="Banfield J.F."/>
        </authorList>
    </citation>
    <scope>NUCLEOTIDE SEQUENCE [LARGE SCALE GENOMIC DNA]</scope>
</reference>
<keyword evidence="1" id="KW-0808">Transferase</keyword>
<dbReference type="Proteomes" id="UP000053904">
    <property type="component" value="Unassembled WGS sequence"/>
</dbReference>
<dbReference type="AlphaFoldDB" id="A0A117M0G4"/>
<dbReference type="PANTHER" id="PTHR43793:SF1">
    <property type="entry name" value="FAD SYNTHASE"/>
    <property type="match status" value="1"/>
</dbReference>
<sequence>MVIPLEDFPKIREEKLKDKTIVCTSTFMDPPHPGHTSSIRESKKFGDIMVVIIDGDTRAINKKGKPFMPAVDRAQIADDIKGVDYVVIHEDPDAWHCADAIKIIRPDVFTKGGDRDEDSRNNPKSGLKYEADVIESYGGRIQYNVGKPKKWSSSKYLEEWVDFVNSQEKE</sequence>
<organism evidence="4 5">
    <name type="scientific">candidate division WS6 bacterium 34_10</name>
    <dbReference type="NCBI Taxonomy" id="1641389"/>
    <lineage>
        <taxon>Bacteria</taxon>
        <taxon>Candidatus Dojkabacteria</taxon>
    </lineage>
</organism>
<dbReference type="InterPro" id="IPR050385">
    <property type="entry name" value="Archaeal_FAD_synthase"/>
</dbReference>
<feature type="domain" description="Cytidyltransferase-like" evidence="3">
    <location>
        <begin position="28"/>
        <end position="138"/>
    </location>
</feature>
<proteinExistence type="predicted"/>
<keyword evidence="2" id="KW-0548">Nucleotidyltransferase</keyword>